<dbReference type="GO" id="GO:0006402">
    <property type="term" value="P:mRNA catabolic process"/>
    <property type="evidence" value="ECO:0007669"/>
    <property type="project" value="TreeGrafter"/>
</dbReference>
<dbReference type="EMBL" id="UAPV01000001">
    <property type="protein sequence ID" value="SPT69966.1"/>
    <property type="molecule type" value="Genomic_DNA"/>
</dbReference>
<sequence>MEDIKDMQSKIDFLLKSPNAPKGEVASNLKVALYVVMQLYPLNIFNPQAQGFLFYALKKVGYEENTLGLGMDVVHSFLDELVKEGALSYLEDYSCYVCEDNVVEFKGKIFEGKILGEFFIKDLEKVTRYKVESKFNLNSGDEVLVIADNIKMVAYVKELLSKSSGVIGYLRASGSSFVVEPCDVSNNRTYEILSKASLNGAREGDIVIARYAHNKKGSGLVVQEVVKDLGKFNKILLSAILKYDIPNIWPPNMKRALTRIPDSVDESEIKGRRDLRDLPLVTIDGEDARDFDDAVYCVKEGTEWRLYVAIADVSYYVKTGTVLDAEALNRCNSVYFPNYVIPMLPKKLSNGICSLNPKVDRLCMVCEMIINGKGTIEKYDFYPAVMNSHARLTYTEAHEMIEKGSTDNAEHKALIGDLQEINKLYKVLKRAREIRGGIAVEGQEVHIIFDEHMEISAIEPYIRNESHMLIEECMIAANVAAACFVQANASQTLYRVHAKPSAVKLEALRSNLLTFGLTLGGGDNPSNQDFAVLAKQIEKREDKAIIEQIVLQAMSKAMYSPDNIGHFGLALDKYAHFTSPIRRYPDLQLHRVIKYLLEKKKTHSWGRIGAKSYTKEELVTLGTRCTDREIAADMAEHDVDNELKCEFLKNHIGETVTGTITALVSFGIFVRLNNFYIDGMIFIGNLPKGEMRDNCYEYAEPGGLKRLHVGSPVKVVIASVDSKTHKVDLFLEQRGNPVLKSIIKSAKQQRAREIEQSSLDNDEFDAVFNNIMGSNINQAVEDDSLFLKERSDTLFEKIAKEKKLSKKQKSKAKKDKEKDKVKKSKGKKKDR</sequence>
<comment type="similarity">
    <text evidence="7">Belongs to the RNR ribonuclease family. RNase R subfamily.</text>
</comment>
<feature type="domain" description="S1 motif" evidence="9">
    <location>
        <begin position="653"/>
        <end position="732"/>
    </location>
</feature>
<dbReference type="GO" id="GO:0005829">
    <property type="term" value="C:cytosol"/>
    <property type="evidence" value="ECO:0007669"/>
    <property type="project" value="TreeGrafter"/>
</dbReference>
<dbReference type="PANTHER" id="PTHR23355">
    <property type="entry name" value="RIBONUCLEASE"/>
    <property type="match status" value="1"/>
</dbReference>
<dbReference type="SUPFAM" id="SSF50249">
    <property type="entry name" value="Nucleic acid-binding proteins"/>
    <property type="match status" value="2"/>
</dbReference>
<comment type="subcellular location">
    <subcellularLocation>
        <location evidence="7">Cytoplasm</location>
    </subcellularLocation>
</comment>
<comment type="catalytic activity">
    <reaction evidence="1 7">
        <text>Exonucleolytic cleavage in the 3'- to 5'-direction to yield nucleoside 5'-phosphates.</text>
        <dbReference type="EC" id="3.1.13.1"/>
    </reaction>
</comment>
<dbReference type="GO" id="GO:0008859">
    <property type="term" value="F:exoribonuclease II activity"/>
    <property type="evidence" value="ECO:0007669"/>
    <property type="project" value="UniProtKB-UniRule"/>
</dbReference>
<dbReference type="Gene3D" id="2.40.50.140">
    <property type="entry name" value="Nucleic acid-binding proteins"/>
    <property type="match status" value="1"/>
</dbReference>
<evidence type="ECO:0000256" key="5">
    <source>
        <dbReference type="ARBA" id="ARBA00022839"/>
    </source>
</evidence>
<evidence type="ECO:0000256" key="3">
    <source>
        <dbReference type="ARBA" id="ARBA00022722"/>
    </source>
</evidence>
<dbReference type="PROSITE" id="PS50126">
    <property type="entry name" value="S1"/>
    <property type="match status" value="1"/>
</dbReference>
<evidence type="ECO:0000256" key="1">
    <source>
        <dbReference type="ARBA" id="ARBA00001849"/>
    </source>
</evidence>
<keyword evidence="2 7" id="KW-0963">Cytoplasm</keyword>
<keyword evidence="3 7" id="KW-0540">Nuclease</keyword>
<dbReference type="EC" id="3.1.13.1" evidence="7"/>
<dbReference type="InterPro" id="IPR004476">
    <property type="entry name" value="RNase_II/RNase_R"/>
</dbReference>
<evidence type="ECO:0000256" key="7">
    <source>
        <dbReference type="HAMAP-Rule" id="MF_01895"/>
    </source>
</evidence>
<dbReference type="RefSeq" id="WP_113744084.1">
    <property type="nucleotide sequence ID" value="NZ_UAPV01000001.1"/>
</dbReference>
<dbReference type="SMART" id="SM00316">
    <property type="entry name" value="S1"/>
    <property type="match status" value="1"/>
</dbReference>
<dbReference type="Proteomes" id="UP000250086">
    <property type="component" value="Unassembled WGS sequence"/>
</dbReference>
<accession>A0A2X0VA15</accession>
<evidence type="ECO:0000256" key="8">
    <source>
        <dbReference type="SAM" id="MobiDB-lite"/>
    </source>
</evidence>
<feature type="region of interest" description="Disordered" evidence="8">
    <location>
        <begin position="802"/>
        <end position="831"/>
    </location>
</feature>
<dbReference type="InterPro" id="IPR012340">
    <property type="entry name" value="NA-bd_OB-fold"/>
</dbReference>
<proteinExistence type="inferred from homology"/>
<dbReference type="SMART" id="SM00955">
    <property type="entry name" value="RNB"/>
    <property type="match status" value="1"/>
</dbReference>
<feature type="compositionally biased region" description="Basic residues" evidence="8">
    <location>
        <begin position="803"/>
        <end position="813"/>
    </location>
</feature>
<dbReference type="NCBIfam" id="TIGR02063">
    <property type="entry name" value="RNase_R"/>
    <property type="match status" value="1"/>
</dbReference>
<keyword evidence="4 7" id="KW-0378">Hydrolase</keyword>
<dbReference type="Pfam" id="PF00773">
    <property type="entry name" value="RNB"/>
    <property type="match status" value="1"/>
</dbReference>
<dbReference type="PANTHER" id="PTHR23355:SF9">
    <property type="entry name" value="DIS3-LIKE EXONUCLEASE 2"/>
    <property type="match status" value="1"/>
</dbReference>
<dbReference type="NCBIfam" id="TIGR00358">
    <property type="entry name" value="3_prime_RNase"/>
    <property type="match status" value="1"/>
</dbReference>
<gene>
    <name evidence="7 10" type="primary">rnr</name>
    <name evidence="10" type="ORF">NCTC13093_01363</name>
</gene>
<dbReference type="PROSITE" id="PS01175">
    <property type="entry name" value="RIBONUCLEASE_II"/>
    <property type="match status" value="1"/>
</dbReference>
<organism evidence="10 11">
    <name type="scientific">Anaerobiospirillum thomasii</name>
    <dbReference type="NCBI Taxonomy" id="179995"/>
    <lineage>
        <taxon>Bacteria</taxon>
        <taxon>Pseudomonadati</taxon>
        <taxon>Pseudomonadota</taxon>
        <taxon>Gammaproteobacteria</taxon>
        <taxon>Aeromonadales</taxon>
        <taxon>Succinivibrionaceae</taxon>
        <taxon>Anaerobiospirillum</taxon>
    </lineage>
</organism>
<feature type="compositionally biased region" description="Basic residues" evidence="8">
    <location>
        <begin position="821"/>
        <end position="831"/>
    </location>
</feature>
<dbReference type="HAMAP" id="MF_01895">
    <property type="entry name" value="RNase_R"/>
    <property type="match status" value="1"/>
</dbReference>
<comment type="function">
    <text evidence="7">3'-5' exoribonuclease that releases 5'-nucleoside monophosphates and is involved in maturation of structured RNAs.</text>
</comment>
<dbReference type="InterPro" id="IPR003029">
    <property type="entry name" value="S1_domain"/>
</dbReference>
<reference evidence="10 11" key="1">
    <citation type="submission" date="2018-06" db="EMBL/GenBank/DDBJ databases">
        <authorList>
            <consortium name="Pathogen Informatics"/>
            <person name="Doyle S."/>
        </authorList>
    </citation>
    <scope>NUCLEOTIDE SEQUENCE [LARGE SCALE GENOMIC DNA]</scope>
    <source>
        <strain evidence="10 11">NCTC13093</strain>
    </source>
</reference>
<evidence type="ECO:0000313" key="10">
    <source>
        <dbReference type="EMBL" id="SPT69966.1"/>
    </source>
</evidence>
<evidence type="ECO:0000256" key="2">
    <source>
        <dbReference type="ARBA" id="ARBA00022490"/>
    </source>
</evidence>
<dbReference type="InterPro" id="IPR050180">
    <property type="entry name" value="RNR_Ribonuclease"/>
</dbReference>
<name>A0A2X0VA15_9GAMM</name>
<dbReference type="GO" id="GO:0003723">
    <property type="term" value="F:RNA binding"/>
    <property type="evidence" value="ECO:0007669"/>
    <property type="project" value="UniProtKB-UniRule"/>
</dbReference>
<protein>
    <recommendedName>
        <fullName evidence="7">Ribonuclease R</fullName>
        <shortName evidence="7">RNase R</shortName>
        <ecNumber evidence="7">3.1.13.1</ecNumber>
    </recommendedName>
</protein>
<dbReference type="InterPro" id="IPR022966">
    <property type="entry name" value="RNase_II/R_CS"/>
</dbReference>
<evidence type="ECO:0000259" key="9">
    <source>
        <dbReference type="PROSITE" id="PS50126"/>
    </source>
</evidence>
<dbReference type="InterPro" id="IPR011805">
    <property type="entry name" value="RNase_R"/>
</dbReference>
<keyword evidence="11" id="KW-1185">Reference proteome</keyword>
<evidence type="ECO:0000313" key="11">
    <source>
        <dbReference type="Proteomes" id="UP000250086"/>
    </source>
</evidence>
<dbReference type="InterPro" id="IPR001900">
    <property type="entry name" value="RNase_II/R"/>
</dbReference>
<evidence type="ECO:0000256" key="6">
    <source>
        <dbReference type="ARBA" id="ARBA00022884"/>
    </source>
</evidence>
<evidence type="ECO:0000256" key="4">
    <source>
        <dbReference type="ARBA" id="ARBA00022801"/>
    </source>
</evidence>
<dbReference type="Pfam" id="PF00575">
    <property type="entry name" value="S1"/>
    <property type="match status" value="1"/>
</dbReference>
<keyword evidence="6 7" id="KW-0694">RNA-binding</keyword>
<keyword evidence="5 7" id="KW-0269">Exonuclease</keyword>
<dbReference type="AlphaFoldDB" id="A0A2X0VA15"/>